<name>A0AAW4XM28_RHORH</name>
<protein>
    <recommendedName>
        <fullName evidence="2">Acyl-CoA dehydrogenase C-terminal domain-containing protein</fullName>
    </recommendedName>
</protein>
<dbReference type="EMBL" id="JAJNCO010000016">
    <property type="protein sequence ID" value="MCD2114112.1"/>
    <property type="molecule type" value="Genomic_DNA"/>
</dbReference>
<gene>
    <name evidence="3" type="ORF">LQ384_23640</name>
</gene>
<dbReference type="InterPro" id="IPR037069">
    <property type="entry name" value="AcylCoA_DH/ox_N_sf"/>
</dbReference>
<evidence type="ECO:0000259" key="2">
    <source>
        <dbReference type="Pfam" id="PF08028"/>
    </source>
</evidence>
<evidence type="ECO:0000313" key="4">
    <source>
        <dbReference type="Proteomes" id="UP001198630"/>
    </source>
</evidence>
<dbReference type="PIRSF" id="PIRSF016578">
    <property type="entry name" value="HsaA"/>
    <property type="match status" value="1"/>
</dbReference>
<proteinExistence type="predicted"/>
<dbReference type="AlphaFoldDB" id="A0AAW4XM28"/>
<dbReference type="SUPFAM" id="SSF56645">
    <property type="entry name" value="Acyl-CoA dehydrogenase NM domain-like"/>
    <property type="match status" value="1"/>
</dbReference>
<dbReference type="Gene3D" id="1.20.140.10">
    <property type="entry name" value="Butyryl-CoA Dehydrogenase, subunit A, domain 3"/>
    <property type="match status" value="1"/>
</dbReference>
<dbReference type="Gene3D" id="1.10.540.10">
    <property type="entry name" value="Acyl-CoA dehydrogenase/oxidase, N-terminal domain"/>
    <property type="match status" value="1"/>
</dbReference>
<evidence type="ECO:0000256" key="1">
    <source>
        <dbReference type="ARBA" id="ARBA00023002"/>
    </source>
</evidence>
<reference evidence="3" key="1">
    <citation type="submission" date="2021-11" db="EMBL/GenBank/DDBJ databases">
        <title>Development of a sustainable strategy for remediation of hydrocarbon-contaminated territories based on the waste exchange concept.</title>
        <authorList>
            <person name="Elkin A."/>
        </authorList>
    </citation>
    <scope>NUCLEOTIDE SEQUENCE</scope>
    <source>
        <strain evidence="3">IEGM 757</strain>
    </source>
</reference>
<evidence type="ECO:0000313" key="3">
    <source>
        <dbReference type="EMBL" id="MCD2114112.1"/>
    </source>
</evidence>
<dbReference type="GO" id="GO:0050660">
    <property type="term" value="F:flavin adenine dinucleotide binding"/>
    <property type="evidence" value="ECO:0007669"/>
    <property type="project" value="InterPro"/>
</dbReference>
<accession>A0AAW4XM28</accession>
<feature type="domain" description="Acyl-CoA dehydrogenase C-terminal" evidence="2">
    <location>
        <begin position="247"/>
        <end position="372"/>
    </location>
</feature>
<dbReference type="InterPro" id="IPR013107">
    <property type="entry name" value="Acyl-CoA_DH_C"/>
</dbReference>
<sequence>MTIEDLSRTVATVHSDTNLVDRARKLGHLAEEHSQASMDERKLVEPVERELLDSGLIDLWVPQSLGGPECPPLDMYDVIAETSYHDGPAGWVLLATALATATSGAYLADDAVAELFDGKTSPVMAGQGSPVGRAERVDGGYLLSGQWSYGSGIKHTTHAYSGAVVYENGAPVLNDAGRPEVLLTVVPREAVTFGDNWDVLGLSATGSIDYSITDHFVPKGWVHPARIRHSDRGGKLYTLGVIGMGCLLHAAWAVGVGRRVLDELGTYAQRRGDRAASDDFVQRAARAEGAYRAATSLLRSTWVEVQEVFERGGELSIRQQTTMRLAVNHITFTVADVCEQAYRLSGGVGLRAGAIQRCYRDSNASLQHIIVSDVLLRGIGRELLGLAPDHHWVHHELVANNG</sequence>
<dbReference type="InterPro" id="IPR046373">
    <property type="entry name" value="Acyl-CoA_Oxase/DH_mid-dom_sf"/>
</dbReference>
<dbReference type="GO" id="GO:0016627">
    <property type="term" value="F:oxidoreductase activity, acting on the CH-CH group of donors"/>
    <property type="evidence" value="ECO:0007669"/>
    <property type="project" value="InterPro"/>
</dbReference>
<dbReference type="Pfam" id="PF08028">
    <property type="entry name" value="Acyl-CoA_dh_2"/>
    <property type="match status" value="1"/>
</dbReference>
<organism evidence="3 4">
    <name type="scientific">Rhodococcus rhodochrous</name>
    <dbReference type="NCBI Taxonomy" id="1829"/>
    <lineage>
        <taxon>Bacteria</taxon>
        <taxon>Bacillati</taxon>
        <taxon>Actinomycetota</taxon>
        <taxon>Actinomycetes</taxon>
        <taxon>Mycobacteriales</taxon>
        <taxon>Nocardiaceae</taxon>
        <taxon>Rhodococcus</taxon>
    </lineage>
</organism>
<keyword evidence="1" id="KW-0560">Oxidoreductase</keyword>
<comment type="caution">
    <text evidence="3">The sequence shown here is derived from an EMBL/GenBank/DDBJ whole genome shotgun (WGS) entry which is preliminary data.</text>
</comment>
<dbReference type="Gene3D" id="2.40.110.10">
    <property type="entry name" value="Butyryl-CoA Dehydrogenase, subunit A, domain 2"/>
    <property type="match status" value="1"/>
</dbReference>
<dbReference type="InterPro" id="IPR036250">
    <property type="entry name" value="AcylCo_DH-like_C"/>
</dbReference>
<dbReference type="InterPro" id="IPR009100">
    <property type="entry name" value="AcylCoA_DH/oxidase_NM_dom_sf"/>
</dbReference>
<dbReference type="RefSeq" id="WP_230792212.1">
    <property type="nucleotide sequence ID" value="NZ_JAJNCO010000016.1"/>
</dbReference>
<dbReference type="SUPFAM" id="SSF47203">
    <property type="entry name" value="Acyl-CoA dehydrogenase C-terminal domain-like"/>
    <property type="match status" value="1"/>
</dbReference>
<dbReference type="Proteomes" id="UP001198630">
    <property type="component" value="Unassembled WGS sequence"/>
</dbReference>